<dbReference type="EMBL" id="ANAH02000014">
    <property type="protein sequence ID" value="EPX60123.1"/>
    <property type="molecule type" value="Genomic_DNA"/>
</dbReference>
<name>S9QU25_CYSF2</name>
<feature type="signal peptide" evidence="1">
    <location>
        <begin position="1"/>
        <end position="22"/>
    </location>
</feature>
<evidence type="ECO:0000313" key="3">
    <source>
        <dbReference type="Proteomes" id="UP000011682"/>
    </source>
</evidence>
<evidence type="ECO:0000256" key="1">
    <source>
        <dbReference type="SAM" id="SignalP"/>
    </source>
</evidence>
<accession>S9QU25</accession>
<dbReference type="AlphaFoldDB" id="S9QU25"/>
<organism evidence="2 3">
    <name type="scientific">Cystobacter fuscus (strain ATCC 25194 / DSM 2262 / NBRC 100088 / M29)</name>
    <dbReference type="NCBI Taxonomy" id="1242864"/>
    <lineage>
        <taxon>Bacteria</taxon>
        <taxon>Pseudomonadati</taxon>
        <taxon>Myxococcota</taxon>
        <taxon>Myxococcia</taxon>
        <taxon>Myxococcales</taxon>
        <taxon>Cystobacterineae</taxon>
        <taxon>Archangiaceae</taxon>
        <taxon>Cystobacter</taxon>
    </lineage>
</organism>
<keyword evidence="3" id="KW-1185">Reference proteome</keyword>
<proteinExistence type="predicted"/>
<sequence>MAGTLKKLAMCALMAWGGGAMAQDAAPAPAAEPVKAPSADAVRDTWNYFYKAQGQGPVLVEAKLCTEVGKEGPSKFECTVEVPAEGVKANTSVMVWQSYLVPQGDSVEDLMVQTKQGNVVRETKDVKVKGEGWRARQWTGVRLSKAGDWTVSILRGEQVLKTFNVKVL</sequence>
<feature type="chain" id="PRO_5004555362" description="Lipoprotein" evidence="1">
    <location>
        <begin position="23"/>
        <end position="168"/>
    </location>
</feature>
<dbReference type="OrthoDB" id="5381726at2"/>
<keyword evidence="1" id="KW-0732">Signal</keyword>
<evidence type="ECO:0008006" key="4">
    <source>
        <dbReference type="Google" id="ProtNLM"/>
    </source>
</evidence>
<comment type="caution">
    <text evidence="2">The sequence shown here is derived from an EMBL/GenBank/DDBJ whole genome shotgun (WGS) entry which is preliminary data.</text>
</comment>
<evidence type="ECO:0000313" key="2">
    <source>
        <dbReference type="EMBL" id="EPX60123.1"/>
    </source>
</evidence>
<dbReference type="RefSeq" id="WP_002625917.1">
    <property type="nucleotide sequence ID" value="NZ_ANAH02000014.1"/>
</dbReference>
<protein>
    <recommendedName>
        <fullName evidence="4">Lipoprotein</fullName>
    </recommendedName>
</protein>
<gene>
    <name evidence="2" type="ORF">D187_002209</name>
</gene>
<reference evidence="2" key="1">
    <citation type="submission" date="2013-05" db="EMBL/GenBank/DDBJ databases">
        <title>Genome assembly of Cystobacter fuscus DSM 2262.</title>
        <authorList>
            <person name="Sharma G."/>
            <person name="Khatri I."/>
            <person name="Kaur C."/>
            <person name="Mayilraj S."/>
            <person name="Subramanian S."/>
        </authorList>
    </citation>
    <scope>NUCLEOTIDE SEQUENCE [LARGE SCALE GENOMIC DNA]</scope>
    <source>
        <strain evidence="2">DSM 2262</strain>
    </source>
</reference>
<dbReference type="Proteomes" id="UP000011682">
    <property type="component" value="Unassembled WGS sequence"/>
</dbReference>